<dbReference type="PANTHER" id="PTHR36510:SF1">
    <property type="entry name" value="GLUTAMATE--CYSTEINE LIGASE 2-RELATED"/>
    <property type="match status" value="1"/>
</dbReference>
<comment type="similarity">
    <text evidence="5">Belongs to the glutamate--cysteine ligase type 2 family. YbdK subfamily.</text>
</comment>
<accession>A0A402CJL9</accession>
<dbReference type="AlphaFoldDB" id="A0A402CJL9"/>
<comment type="catalytic activity">
    <reaction evidence="4 5">
        <text>L-cysteine + L-glutamate + ATP = gamma-L-glutamyl-L-cysteine + ADP + phosphate + H(+)</text>
        <dbReference type="Rhea" id="RHEA:13285"/>
        <dbReference type="ChEBI" id="CHEBI:15378"/>
        <dbReference type="ChEBI" id="CHEBI:29985"/>
        <dbReference type="ChEBI" id="CHEBI:30616"/>
        <dbReference type="ChEBI" id="CHEBI:35235"/>
        <dbReference type="ChEBI" id="CHEBI:43474"/>
        <dbReference type="ChEBI" id="CHEBI:58173"/>
        <dbReference type="ChEBI" id="CHEBI:456216"/>
        <dbReference type="EC" id="6.3.2.2"/>
    </reaction>
</comment>
<evidence type="ECO:0000256" key="2">
    <source>
        <dbReference type="ARBA" id="ARBA00022741"/>
    </source>
</evidence>
<comment type="caution">
    <text evidence="6">The sequence shown here is derived from an EMBL/GenBank/DDBJ whole genome shotgun (WGS) entry which is preliminary data.</text>
</comment>
<dbReference type="GO" id="GO:0042398">
    <property type="term" value="P:modified amino acid biosynthetic process"/>
    <property type="evidence" value="ECO:0007669"/>
    <property type="project" value="InterPro"/>
</dbReference>
<dbReference type="Pfam" id="PF04107">
    <property type="entry name" value="GCS2"/>
    <property type="match status" value="1"/>
</dbReference>
<evidence type="ECO:0000256" key="3">
    <source>
        <dbReference type="ARBA" id="ARBA00022840"/>
    </source>
</evidence>
<evidence type="ECO:0000313" key="6">
    <source>
        <dbReference type="EMBL" id="GCE43735.1"/>
    </source>
</evidence>
<dbReference type="InterPro" id="IPR050141">
    <property type="entry name" value="GCL_type2/YbdK_subfam"/>
</dbReference>
<keyword evidence="1 5" id="KW-0436">Ligase</keyword>
<proteinExistence type="inferred from homology"/>
<sequence>MLLVVVCSQMGGRHGNHRAEQAVPSRGPNLGVEEEFCLVDPHTGRPALYNTEVIAAGRDLGITLRPEFSRCQIETATSIGTHIRDLRDQLCESRAVTADAATRTGCQLLAIGTPMSDPPPDAITYTPRYQAIAGHFGARAAGVICDCHVHVGVADHEQAVQVNNHLRPWLPTLLALTANSPIAAGSDTGYASWRYILFSHWPSAGPPPYLDSATDYDAAVAAMRESGAILDADMVY</sequence>
<dbReference type="Gene3D" id="3.30.590.20">
    <property type="match status" value="1"/>
</dbReference>
<dbReference type="Proteomes" id="UP000287519">
    <property type="component" value="Unassembled WGS sequence"/>
</dbReference>
<evidence type="ECO:0000256" key="5">
    <source>
        <dbReference type="HAMAP-Rule" id="MF_01609"/>
    </source>
</evidence>
<comment type="function">
    <text evidence="5">ATP-dependent carboxylate-amine ligase which exhibits weak glutamate--cysteine ligase activity.</text>
</comment>
<evidence type="ECO:0000256" key="4">
    <source>
        <dbReference type="ARBA" id="ARBA00048819"/>
    </source>
</evidence>
<dbReference type="GO" id="GO:0004357">
    <property type="term" value="F:glutamate-cysteine ligase activity"/>
    <property type="evidence" value="ECO:0007669"/>
    <property type="project" value="UniProtKB-EC"/>
</dbReference>
<reference evidence="6 7" key="1">
    <citation type="submission" date="2018-11" db="EMBL/GenBank/DDBJ databases">
        <title>Microbial catabolism of amino acid.</title>
        <authorList>
            <person name="Hibi M."/>
            <person name="Ogawa J."/>
        </authorList>
    </citation>
    <scope>NUCLEOTIDE SEQUENCE [LARGE SCALE GENOMIC DNA]</scope>
    <source>
        <strain evidence="6 7">C31-06</strain>
    </source>
</reference>
<dbReference type="InterPro" id="IPR014746">
    <property type="entry name" value="Gln_synth/guanido_kin_cat_dom"/>
</dbReference>
<evidence type="ECO:0000256" key="1">
    <source>
        <dbReference type="ARBA" id="ARBA00022598"/>
    </source>
</evidence>
<name>A0A402CJL9_RHOWR</name>
<keyword evidence="3 5" id="KW-0067">ATP-binding</keyword>
<keyword evidence="7" id="KW-1185">Reference proteome</keyword>
<dbReference type="HAMAP" id="MF_01609">
    <property type="entry name" value="Glu_cys_ligase_2"/>
    <property type="match status" value="1"/>
</dbReference>
<dbReference type="EMBL" id="BHYM01000080">
    <property type="protein sequence ID" value="GCE43735.1"/>
    <property type="molecule type" value="Genomic_DNA"/>
</dbReference>
<dbReference type="InterPro" id="IPR011793">
    <property type="entry name" value="YbdK"/>
</dbReference>
<dbReference type="GO" id="GO:0005524">
    <property type="term" value="F:ATP binding"/>
    <property type="evidence" value="ECO:0007669"/>
    <property type="project" value="UniProtKB-KW"/>
</dbReference>
<dbReference type="InterPro" id="IPR006336">
    <property type="entry name" value="GCS2"/>
</dbReference>
<protein>
    <recommendedName>
        <fullName evidence="5">Putative glutamate--cysteine ligase 2</fullName>
        <ecNumber evidence="5">6.3.2.2</ecNumber>
    </recommendedName>
    <alternativeName>
        <fullName evidence="5">Gamma-glutamylcysteine synthetase 2</fullName>
        <shortName evidence="5">GCS 2</shortName>
        <shortName evidence="5">Gamma-GCS 2</shortName>
    </alternativeName>
</protein>
<dbReference type="PANTHER" id="PTHR36510">
    <property type="entry name" value="GLUTAMATE--CYSTEINE LIGASE 2-RELATED"/>
    <property type="match status" value="1"/>
</dbReference>
<dbReference type="EC" id="6.3.2.2" evidence="5"/>
<keyword evidence="2 5" id="KW-0547">Nucleotide-binding</keyword>
<dbReference type="SUPFAM" id="SSF55931">
    <property type="entry name" value="Glutamine synthetase/guanido kinase"/>
    <property type="match status" value="1"/>
</dbReference>
<evidence type="ECO:0000313" key="7">
    <source>
        <dbReference type="Proteomes" id="UP000287519"/>
    </source>
</evidence>
<gene>
    <name evidence="6" type="ORF">Rhow_008033</name>
</gene>
<organism evidence="6 7">
    <name type="scientific">Rhodococcus wratislaviensis</name>
    <name type="common">Tsukamurella wratislaviensis</name>
    <dbReference type="NCBI Taxonomy" id="44752"/>
    <lineage>
        <taxon>Bacteria</taxon>
        <taxon>Bacillati</taxon>
        <taxon>Actinomycetota</taxon>
        <taxon>Actinomycetes</taxon>
        <taxon>Mycobacteriales</taxon>
        <taxon>Nocardiaceae</taxon>
        <taxon>Rhodococcus</taxon>
    </lineage>
</organism>